<evidence type="ECO:0000313" key="1">
    <source>
        <dbReference type="EMBL" id="EFD87730.1"/>
    </source>
</evidence>
<evidence type="ECO:0000313" key="2">
    <source>
        <dbReference type="Proteomes" id="UP000003075"/>
    </source>
</evidence>
<comment type="caution">
    <text evidence="1">The sequence shown here is derived from an EMBL/GenBank/DDBJ whole genome shotgun (WGS) entry which is preliminary data.</text>
</comment>
<organism evidence="1 2">
    <name type="scientific">Oenococcus oeni AWRIB429</name>
    <dbReference type="NCBI Taxonomy" id="655225"/>
    <lineage>
        <taxon>Bacteria</taxon>
        <taxon>Bacillati</taxon>
        <taxon>Bacillota</taxon>
        <taxon>Bacilli</taxon>
        <taxon>Lactobacillales</taxon>
        <taxon>Lactobacillaceae</taxon>
        <taxon>Oenococcus</taxon>
    </lineage>
</organism>
<reference evidence="1 2" key="1">
    <citation type="journal article" date="2010" name="Appl. Microbiol. Biotechnol.">
        <title>Genotypic diversity in Oenococcus oeni by high-density microarray comparative genome hybridization and whole genome sequencing.</title>
        <authorList>
            <person name="Borneman A.R."/>
            <person name="Bartowsky E.J."/>
            <person name="McCarthy J."/>
            <person name="Chambers P.J."/>
        </authorList>
    </citation>
    <scope>NUCLEOTIDE SEQUENCE [LARGE SCALE GENOMIC DNA]</scope>
    <source>
        <strain evidence="1 2">AWRIB429</strain>
    </source>
</reference>
<accession>D3LB26</accession>
<proteinExistence type="predicted"/>
<sequence>MFPETDSAFPKAFKNNPDIKPNQRSIDVFLIYKASAEL</sequence>
<dbReference type="EMBL" id="ACSE01000029">
    <property type="protein sequence ID" value="EFD87730.1"/>
    <property type="molecule type" value="Genomic_DNA"/>
</dbReference>
<protein>
    <submittedName>
        <fullName evidence="1">Uncharacterized protein</fullName>
    </submittedName>
</protein>
<dbReference type="Proteomes" id="UP000003075">
    <property type="component" value="Unassembled WGS sequence"/>
</dbReference>
<dbReference type="AlphaFoldDB" id="D3LB26"/>
<name>D3LB26_OENOE</name>
<gene>
    <name evidence="1" type="ORF">AWRIB429_1556</name>
</gene>